<feature type="coiled-coil region" evidence="1">
    <location>
        <begin position="110"/>
        <end position="143"/>
    </location>
</feature>
<evidence type="ECO:0000259" key="3">
    <source>
        <dbReference type="Pfam" id="PF25091"/>
    </source>
</evidence>
<evidence type="ECO:0000313" key="4">
    <source>
        <dbReference type="EMBL" id="KAH0926814.1"/>
    </source>
</evidence>
<keyword evidence="1" id="KW-0175">Coiled coil</keyword>
<dbReference type="EMBL" id="JAGKQM010000005">
    <property type="protein sequence ID" value="KAH0926814.1"/>
    <property type="molecule type" value="Genomic_DNA"/>
</dbReference>
<feature type="region of interest" description="Disordered" evidence="2">
    <location>
        <begin position="144"/>
        <end position="202"/>
    </location>
</feature>
<organism evidence="4 5">
    <name type="scientific">Brassica napus</name>
    <name type="common">Rape</name>
    <dbReference type="NCBI Taxonomy" id="3708"/>
    <lineage>
        <taxon>Eukaryota</taxon>
        <taxon>Viridiplantae</taxon>
        <taxon>Streptophyta</taxon>
        <taxon>Embryophyta</taxon>
        <taxon>Tracheophyta</taxon>
        <taxon>Spermatophyta</taxon>
        <taxon>Magnoliopsida</taxon>
        <taxon>eudicotyledons</taxon>
        <taxon>Gunneridae</taxon>
        <taxon>Pentapetalae</taxon>
        <taxon>rosids</taxon>
        <taxon>malvids</taxon>
        <taxon>Brassicales</taxon>
        <taxon>Brassicaceae</taxon>
        <taxon>Brassiceae</taxon>
        <taxon>Brassica</taxon>
    </lineage>
</organism>
<dbReference type="Proteomes" id="UP000824890">
    <property type="component" value="Unassembled WGS sequence"/>
</dbReference>
<protein>
    <recommendedName>
        <fullName evidence="3">DUF7806 domain-containing protein</fullName>
    </recommendedName>
</protein>
<evidence type="ECO:0000256" key="1">
    <source>
        <dbReference type="SAM" id="Coils"/>
    </source>
</evidence>
<accession>A0ABQ8DBU2</accession>
<reference evidence="4 5" key="1">
    <citation type="submission" date="2021-05" db="EMBL/GenBank/DDBJ databases">
        <title>Genome Assembly of Synthetic Allotetraploid Brassica napus Reveals Homoeologous Exchanges between Subgenomes.</title>
        <authorList>
            <person name="Davis J.T."/>
        </authorList>
    </citation>
    <scope>NUCLEOTIDE SEQUENCE [LARGE SCALE GENOMIC DNA]</scope>
    <source>
        <strain evidence="5">cv. Da-Ae</strain>
        <tissue evidence="4">Seedling</tissue>
    </source>
</reference>
<feature type="domain" description="DUF7806" evidence="3">
    <location>
        <begin position="221"/>
        <end position="312"/>
    </location>
</feature>
<proteinExistence type="predicted"/>
<dbReference type="InterPro" id="IPR056708">
    <property type="entry name" value="DUF7806"/>
</dbReference>
<keyword evidence="5" id="KW-1185">Reference proteome</keyword>
<dbReference type="PANTHER" id="PTHR35489">
    <property type="entry name" value="TITAN9"/>
    <property type="match status" value="1"/>
</dbReference>
<feature type="compositionally biased region" description="Polar residues" evidence="2">
    <location>
        <begin position="191"/>
        <end position="202"/>
    </location>
</feature>
<dbReference type="PANTHER" id="PTHR35489:SF2">
    <property type="entry name" value="TITAN9"/>
    <property type="match status" value="1"/>
</dbReference>
<gene>
    <name evidence="4" type="ORF">HID58_019070</name>
</gene>
<name>A0ABQ8DBU2_BRANA</name>
<sequence>VFGFKRSLTVLKNFESILASSLIIKSCVVATLLNPNEMEALYAKLYNKYTTLKERIFSELDEVNLNQEEKFLRFVKASETLTQHLRSEDQSSKETIRRMRDEITEITYVSARHQERLEFQNRLAEEERKNKALSEQVEKLKELISEGVPQSGRKQKTPESHQVTTRSMGKRRRLTEDVVETDMASPHVSIRQKSTTETLLVSQPQCSKTADVGSSTSAGSPFQALSEQLTGMKLSTNNEGERVCIIASHPSSGLSFSLTLVDNSTGEEAELLYNVVSLGTFERVVPNWMRDVIKFNTSMTPLFFERVSRVIKPRD</sequence>
<evidence type="ECO:0000313" key="5">
    <source>
        <dbReference type="Proteomes" id="UP000824890"/>
    </source>
</evidence>
<comment type="caution">
    <text evidence="4">The sequence shown here is derived from an EMBL/GenBank/DDBJ whole genome shotgun (WGS) entry which is preliminary data.</text>
</comment>
<feature type="non-terminal residue" evidence="4">
    <location>
        <position position="1"/>
    </location>
</feature>
<dbReference type="Pfam" id="PF25091">
    <property type="entry name" value="DUF7806"/>
    <property type="match status" value="1"/>
</dbReference>
<evidence type="ECO:0000256" key="2">
    <source>
        <dbReference type="SAM" id="MobiDB-lite"/>
    </source>
</evidence>